<proteinExistence type="predicted"/>
<feature type="compositionally biased region" description="Polar residues" evidence="3">
    <location>
        <begin position="155"/>
        <end position="168"/>
    </location>
</feature>
<dbReference type="PANTHER" id="PTHR11216">
    <property type="entry name" value="EH DOMAIN"/>
    <property type="match status" value="1"/>
</dbReference>
<dbReference type="SMART" id="SM00326">
    <property type="entry name" value="SH3"/>
    <property type="match status" value="1"/>
</dbReference>
<evidence type="ECO:0000256" key="2">
    <source>
        <dbReference type="PROSITE-ProRule" id="PRU00192"/>
    </source>
</evidence>
<accession>A0A915ZEX2</accession>
<feature type="region of interest" description="Disordered" evidence="3">
    <location>
        <begin position="153"/>
        <end position="302"/>
    </location>
</feature>
<dbReference type="PROSITE" id="PS00018">
    <property type="entry name" value="EF_HAND_1"/>
    <property type="match status" value="1"/>
</dbReference>
<feature type="domain" description="SH3" evidence="4">
    <location>
        <begin position="1"/>
        <end position="62"/>
    </location>
</feature>
<feature type="region of interest" description="Disordered" evidence="3">
    <location>
        <begin position="373"/>
        <end position="428"/>
    </location>
</feature>
<sequence length="518" mass="57517">MVLKARAIFDCAADDDQELSFKENAIIVDIVESTDKGWFEGTLEGSKIRGLFPDNYVEFFEVEEKQLKPPPKLPPRKLSNDTNGVIEYSTPSFNKKSSDDPVNNSGITETLPEPKKLSAAKFAIFEQSNNNNNNNLKPQKAPPIIKPKPKIYPANTETSTRSVGSNLVEQEHEVSTPSISVVKMKSMLERNAKEPKESKESTPLPSQNSIKPITPLKPTNILPIAPKPGKLAPLLPSRPLSTNFEATDKKPPLPPRRQSNVPSISSVNSNNDAPPPTPPRPSSNNSNSYLTKATTKARSDVQDVAGETAKQGVSVGIAQLKDDLNRSKYGNKKIPGQNALFNKVEKEAQNIANDQAKKKVGETFDKNMNEIQNKSTSKPLAPSRSNNIINDQISPKARPPLPTRNNDIKIPRRPTSHNNPFGENDLSKGIPSDVKKRYEIIYNANKDDDGYIDGAVVKEIYLRSRLDNKTLFKIWNLLDDDEDGRLSRNEFCVGMFLIDERLKGHPVPNKLPHELLNN</sequence>
<feature type="domain" description="EF-hand" evidence="6">
    <location>
        <begin position="466"/>
        <end position="501"/>
    </location>
</feature>
<dbReference type="GO" id="GO:0005886">
    <property type="term" value="C:plasma membrane"/>
    <property type="evidence" value="ECO:0007669"/>
    <property type="project" value="TreeGrafter"/>
</dbReference>
<name>A0A915ZEX2_9GLOM</name>
<feature type="compositionally biased region" description="Low complexity" evidence="3">
    <location>
        <begin position="259"/>
        <end position="272"/>
    </location>
</feature>
<dbReference type="Pfam" id="PF12763">
    <property type="entry name" value="EH"/>
    <property type="match status" value="1"/>
</dbReference>
<organism evidence="7 8">
    <name type="scientific">Rhizophagus irregularis</name>
    <dbReference type="NCBI Taxonomy" id="588596"/>
    <lineage>
        <taxon>Eukaryota</taxon>
        <taxon>Fungi</taxon>
        <taxon>Fungi incertae sedis</taxon>
        <taxon>Mucoromycota</taxon>
        <taxon>Glomeromycotina</taxon>
        <taxon>Glomeromycetes</taxon>
        <taxon>Glomerales</taxon>
        <taxon>Glomeraceae</taxon>
        <taxon>Rhizophagus</taxon>
    </lineage>
</organism>
<gene>
    <name evidence="7" type="ORF">CHRIB12_LOCUS14248</name>
</gene>
<dbReference type="PROSITE" id="PS50031">
    <property type="entry name" value="EH"/>
    <property type="match status" value="1"/>
</dbReference>
<feature type="compositionally biased region" description="Polar residues" evidence="3">
    <location>
        <begin position="373"/>
        <end position="393"/>
    </location>
</feature>
<keyword evidence="1 2" id="KW-0728">SH3 domain</keyword>
<feature type="compositionally biased region" description="Polar residues" evidence="3">
    <location>
        <begin position="201"/>
        <end position="211"/>
    </location>
</feature>
<feature type="compositionally biased region" description="Basic and acidic residues" evidence="3">
    <location>
        <begin position="186"/>
        <end position="200"/>
    </location>
</feature>
<dbReference type="AlphaFoldDB" id="A0A915ZEX2"/>
<dbReference type="InterPro" id="IPR018247">
    <property type="entry name" value="EF_Hand_1_Ca_BS"/>
</dbReference>
<evidence type="ECO:0000259" key="6">
    <source>
        <dbReference type="PROSITE" id="PS50222"/>
    </source>
</evidence>
<dbReference type="InterPro" id="IPR001452">
    <property type="entry name" value="SH3_domain"/>
</dbReference>
<dbReference type="PROSITE" id="PS50002">
    <property type="entry name" value="SH3"/>
    <property type="match status" value="1"/>
</dbReference>
<dbReference type="CDD" id="cd00052">
    <property type="entry name" value="EH"/>
    <property type="match status" value="1"/>
</dbReference>
<evidence type="ECO:0000256" key="3">
    <source>
        <dbReference type="SAM" id="MobiDB-lite"/>
    </source>
</evidence>
<evidence type="ECO:0000259" key="5">
    <source>
        <dbReference type="PROSITE" id="PS50031"/>
    </source>
</evidence>
<dbReference type="VEuPathDB" id="FungiDB:RhiirFUN_015145"/>
<dbReference type="Proteomes" id="UP000684084">
    <property type="component" value="Unassembled WGS sequence"/>
</dbReference>
<evidence type="ECO:0000313" key="7">
    <source>
        <dbReference type="EMBL" id="CAB5373959.1"/>
    </source>
</evidence>
<feature type="compositionally biased region" description="Low complexity" evidence="3">
    <location>
        <begin position="129"/>
        <end position="139"/>
    </location>
</feature>
<protein>
    <submittedName>
        <fullName evidence="7">Uncharacterized protein</fullName>
    </submittedName>
</protein>
<evidence type="ECO:0000256" key="1">
    <source>
        <dbReference type="ARBA" id="ARBA00022443"/>
    </source>
</evidence>
<comment type="caution">
    <text evidence="7">The sequence shown here is derived from an EMBL/GenBank/DDBJ whole genome shotgun (WGS) entry which is preliminary data.</text>
</comment>
<evidence type="ECO:0000313" key="8">
    <source>
        <dbReference type="Proteomes" id="UP000684084"/>
    </source>
</evidence>
<feature type="compositionally biased region" description="Polar residues" evidence="3">
    <location>
        <begin position="89"/>
        <end position="108"/>
    </location>
</feature>
<dbReference type="InterPro" id="IPR000261">
    <property type="entry name" value="EH_dom"/>
</dbReference>
<feature type="region of interest" description="Disordered" evidence="3">
    <location>
        <begin position="89"/>
        <end position="110"/>
    </location>
</feature>
<dbReference type="PROSITE" id="PS50222">
    <property type="entry name" value="EF_HAND_2"/>
    <property type="match status" value="1"/>
</dbReference>
<evidence type="ECO:0000259" key="4">
    <source>
        <dbReference type="PROSITE" id="PS50002"/>
    </source>
</evidence>
<dbReference type="GO" id="GO:0006897">
    <property type="term" value="P:endocytosis"/>
    <property type="evidence" value="ECO:0007669"/>
    <property type="project" value="TreeGrafter"/>
</dbReference>
<feature type="region of interest" description="Disordered" evidence="3">
    <location>
        <begin position="129"/>
        <end position="148"/>
    </location>
</feature>
<reference evidence="7" key="1">
    <citation type="submission" date="2020-05" db="EMBL/GenBank/DDBJ databases">
        <authorList>
            <person name="Rincon C."/>
            <person name="Sanders R I."/>
            <person name="Robbins C."/>
            <person name="Chaturvedi A."/>
        </authorList>
    </citation>
    <scope>NUCLEOTIDE SEQUENCE</scope>
    <source>
        <strain evidence="7">CHB12</strain>
    </source>
</reference>
<feature type="compositionally biased region" description="Low complexity" evidence="3">
    <location>
        <begin position="222"/>
        <end position="235"/>
    </location>
</feature>
<feature type="domain" description="EH" evidence="5">
    <location>
        <begin position="434"/>
        <end position="518"/>
    </location>
</feature>
<dbReference type="OrthoDB" id="1716625at2759"/>
<dbReference type="EMBL" id="CAGKOT010000032">
    <property type="protein sequence ID" value="CAB5373959.1"/>
    <property type="molecule type" value="Genomic_DNA"/>
</dbReference>
<dbReference type="SMART" id="SM00027">
    <property type="entry name" value="EH"/>
    <property type="match status" value="1"/>
</dbReference>
<dbReference type="Pfam" id="PF14604">
    <property type="entry name" value="SH3_9"/>
    <property type="match status" value="1"/>
</dbReference>
<dbReference type="GO" id="GO:0005737">
    <property type="term" value="C:cytoplasm"/>
    <property type="evidence" value="ECO:0007669"/>
    <property type="project" value="TreeGrafter"/>
</dbReference>
<dbReference type="GO" id="GO:0005509">
    <property type="term" value="F:calcium ion binding"/>
    <property type="evidence" value="ECO:0007669"/>
    <property type="project" value="InterPro"/>
</dbReference>
<dbReference type="InterPro" id="IPR002048">
    <property type="entry name" value="EF_hand_dom"/>
</dbReference>
<dbReference type="GO" id="GO:0016197">
    <property type="term" value="P:endosomal transport"/>
    <property type="evidence" value="ECO:0007669"/>
    <property type="project" value="TreeGrafter"/>
</dbReference>